<evidence type="ECO:0000313" key="2">
    <source>
        <dbReference type="EMBL" id="KIM41458.1"/>
    </source>
</evidence>
<gene>
    <name evidence="2" type="ORF">M413DRAFT_445457</name>
</gene>
<dbReference type="HOGENOM" id="CLU_1981837_0_0_1"/>
<evidence type="ECO:0000256" key="1">
    <source>
        <dbReference type="SAM" id="Coils"/>
    </source>
</evidence>
<proteinExistence type="predicted"/>
<dbReference type="AlphaFoldDB" id="A0A0C2XUW7"/>
<evidence type="ECO:0000313" key="3">
    <source>
        <dbReference type="Proteomes" id="UP000053424"/>
    </source>
</evidence>
<reference evidence="2 3" key="1">
    <citation type="submission" date="2014-04" db="EMBL/GenBank/DDBJ databases">
        <authorList>
            <consortium name="DOE Joint Genome Institute"/>
            <person name="Kuo A."/>
            <person name="Gay G."/>
            <person name="Dore J."/>
            <person name="Kohler A."/>
            <person name="Nagy L.G."/>
            <person name="Floudas D."/>
            <person name="Copeland A."/>
            <person name="Barry K.W."/>
            <person name="Cichocki N."/>
            <person name="Veneault-Fourrey C."/>
            <person name="LaButti K."/>
            <person name="Lindquist E.A."/>
            <person name="Lipzen A."/>
            <person name="Lundell T."/>
            <person name="Morin E."/>
            <person name="Murat C."/>
            <person name="Sun H."/>
            <person name="Tunlid A."/>
            <person name="Henrissat B."/>
            <person name="Grigoriev I.V."/>
            <person name="Hibbett D.S."/>
            <person name="Martin F."/>
            <person name="Nordberg H.P."/>
            <person name="Cantor M.N."/>
            <person name="Hua S.X."/>
        </authorList>
    </citation>
    <scope>NUCLEOTIDE SEQUENCE [LARGE SCALE GENOMIC DNA]</scope>
    <source>
        <strain evidence="3">h7</strain>
    </source>
</reference>
<dbReference type="STRING" id="686832.A0A0C2XUW7"/>
<reference evidence="3" key="2">
    <citation type="submission" date="2015-01" db="EMBL/GenBank/DDBJ databases">
        <title>Evolutionary Origins and Diversification of the Mycorrhizal Mutualists.</title>
        <authorList>
            <consortium name="DOE Joint Genome Institute"/>
            <consortium name="Mycorrhizal Genomics Consortium"/>
            <person name="Kohler A."/>
            <person name="Kuo A."/>
            <person name="Nagy L.G."/>
            <person name="Floudas D."/>
            <person name="Copeland A."/>
            <person name="Barry K.W."/>
            <person name="Cichocki N."/>
            <person name="Veneault-Fourrey C."/>
            <person name="LaButti K."/>
            <person name="Lindquist E.A."/>
            <person name="Lipzen A."/>
            <person name="Lundell T."/>
            <person name="Morin E."/>
            <person name="Murat C."/>
            <person name="Riley R."/>
            <person name="Ohm R."/>
            <person name="Sun H."/>
            <person name="Tunlid A."/>
            <person name="Henrissat B."/>
            <person name="Grigoriev I.V."/>
            <person name="Hibbett D.S."/>
            <person name="Martin F."/>
        </authorList>
    </citation>
    <scope>NUCLEOTIDE SEQUENCE [LARGE SCALE GENOMIC DNA]</scope>
    <source>
        <strain evidence="3">h7</strain>
    </source>
</reference>
<feature type="coiled-coil region" evidence="1">
    <location>
        <begin position="91"/>
        <end position="125"/>
    </location>
</feature>
<sequence>MKKHYLLFSVNCYYYAGTLIKALEVKYESNLRVVVQTTGSEALDRECGLKKDQSGKWHGIPIYDKEDVHMPPVLARWKNDLDAFNYKTSAKLRAREEEKAVDARIKALEEEVTRLKRQIDAAKAKC</sequence>
<accession>A0A0C2XUW7</accession>
<keyword evidence="1" id="KW-0175">Coiled coil</keyword>
<dbReference type="EMBL" id="KN831780">
    <property type="protein sequence ID" value="KIM41458.1"/>
    <property type="molecule type" value="Genomic_DNA"/>
</dbReference>
<name>A0A0C2XUW7_HEBCY</name>
<protein>
    <submittedName>
        <fullName evidence="2">Uncharacterized protein</fullName>
    </submittedName>
</protein>
<keyword evidence="3" id="KW-1185">Reference proteome</keyword>
<organism evidence="2 3">
    <name type="scientific">Hebeloma cylindrosporum</name>
    <dbReference type="NCBI Taxonomy" id="76867"/>
    <lineage>
        <taxon>Eukaryota</taxon>
        <taxon>Fungi</taxon>
        <taxon>Dikarya</taxon>
        <taxon>Basidiomycota</taxon>
        <taxon>Agaricomycotina</taxon>
        <taxon>Agaricomycetes</taxon>
        <taxon>Agaricomycetidae</taxon>
        <taxon>Agaricales</taxon>
        <taxon>Agaricineae</taxon>
        <taxon>Hymenogastraceae</taxon>
        <taxon>Hebeloma</taxon>
    </lineage>
</organism>
<dbReference type="Proteomes" id="UP000053424">
    <property type="component" value="Unassembled WGS sequence"/>
</dbReference>